<evidence type="ECO:0000256" key="14">
    <source>
        <dbReference type="ARBA" id="ARBA00023288"/>
    </source>
</evidence>
<dbReference type="GO" id="GO:0015288">
    <property type="term" value="F:porin activity"/>
    <property type="evidence" value="ECO:0007669"/>
    <property type="project" value="UniProtKB-KW"/>
</dbReference>
<proteinExistence type="inferred from homology"/>
<dbReference type="PROSITE" id="PS51257">
    <property type="entry name" value="PROKAR_LIPOPROTEIN"/>
    <property type="match status" value="1"/>
</dbReference>
<evidence type="ECO:0000256" key="10">
    <source>
        <dbReference type="ARBA" id="ARBA00023114"/>
    </source>
</evidence>
<dbReference type="Gene3D" id="3.30.1950.10">
    <property type="entry name" value="wza like domain"/>
    <property type="match status" value="1"/>
</dbReference>
<evidence type="ECO:0000256" key="3">
    <source>
        <dbReference type="ARBA" id="ARBA00022448"/>
    </source>
</evidence>
<keyword evidence="9" id="KW-0406">Ion transport</keyword>
<keyword evidence="12" id="KW-0564">Palmitate</keyword>
<comment type="similarity">
    <text evidence="2">Belongs to the BexD/CtrA/VexA family.</text>
</comment>
<dbReference type="GO" id="GO:0015159">
    <property type="term" value="F:polysaccharide transmembrane transporter activity"/>
    <property type="evidence" value="ECO:0007669"/>
    <property type="project" value="InterPro"/>
</dbReference>
<keyword evidence="4" id="KW-1134">Transmembrane beta strand</keyword>
<dbReference type="InterPro" id="IPR054765">
    <property type="entry name" value="SLBB_dom"/>
</dbReference>
<dbReference type="PANTHER" id="PTHR33619:SF3">
    <property type="entry name" value="POLYSACCHARIDE EXPORT PROTEIN GFCE-RELATED"/>
    <property type="match status" value="1"/>
</dbReference>
<evidence type="ECO:0000313" key="20">
    <source>
        <dbReference type="Proteomes" id="UP000243937"/>
    </source>
</evidence>
<evidence type="ECO:0000259" key="16">
    <source>
        <dbReference type="Pfam" id="PF02563"/>
    </source>
</evidence>
<name>A0A1Y0D391_9GAMM</name>
<keyword evidence="8" id="KW-0625">Polysaccharide transport</keyword>
<organism evidence="19 20">
    <name type="scientific">Oceanisphaera profunda</name>
    <dbReference type="NCBI Taxonomy" id="1416627"/>
    <lineage>
        <taxon>Bacteria</taxon>
        <taxon>Pseudomonadati</taxon>
        <taxon>Pseudomonadota</taxon>
        <taxon>Gammaproteobacteria</taxon>
        <taxon>Aeromonadales</taxon>
        <taxon>Aeromonadaceae</taxon>
        <taxon>Oceanisphaera</taxon>
    </lineage>
</organism>
<feature type="domain" description="SLBB" evidence="18">
    <location>
        <begin position="173"/>
        <end position="250"/>
    </location>
</feature>
<evidence type="ECO:0000259" key="18">
    <source>
        <dbReference type="Pfam" id="PF22461"/>
    </source>
</evidence>
<dbReference type="GO" id="GO:0046930">
    <property type="term" value="C:pore complex"/>
    <property type="evidence" value="ECO:0007669"/>
    <property type="project" value="UniProtKB-KW"/>
</dbReference>
<evidence type="ECO:0000256" key="8">
    <source>
        <dbReference type="ARBA" id="ARBA00023047"/>
    </source>
</evidence>
<evidence type="ECO:0000256" key="4">
    <source>
        <dbReference type="ARBA" id="ARBA00022452"/>
    </source>
</evidence>
<keyword evidence="14" id="KW-0449">Lipoprotein</keyword>
<dbReference type="KEGG" id="opf:CBP31_03465"/>
<evidence type="ECO:0000256" key="2">
    <source>
        <dbReference type="ARBA" id="ARBA00009450"/>
    </source>
</evidence>
<dbReference type="Gene3D" id="1.20.5.70">
    <property type="match status" value="1"/>
</dbReference>
<dbReference type="Proteomes" id="UP000243937">
    <property type="component" value="Chromosome"/>
</dbReference>
<dbReference type="EMBL" id="CP021377">
    <property type="protein sequence ID" value="ART81794.1"/>
    <property type="molecule type" value="Genomic_DNA"/>
</dbReference>
<feature type="domain" description="Polysaccharide export protein N-terminal" evidence="16">
    <location>
        <begin position="82"/>
        <end position="166"/>
    </location>
</feature>
<dbReference type="InterPro" id="IPR003715">
    <property type="entry name" value="Poly_export_N"/>
</dbReference>
<keyword evidence="3" id="KW-0813">Transport</keyword>
<dbReference type="Pfam" id="PF22461">
    <property type="entry name" value="SLBB_2"/>
    <property type="match status" value="2"/>
</dbReference>
<evidence type="ECO:0000256" key="6">
    <source>
        <dbReference type="ARBA" id="ARBA00022692"/>
    </source>
</evidence>
<dbReference type="Pfam" id="PF02563">
    <property type="entry name" value="Poly_export"/>
    <property type="match status" value="1"/>
</dbReference>
<evidence type="ECO:0000313" key="19">
    <source>
        <dbReference type="EMBL" id="ART81794.1"/>
    </source>
</evidence>
<evidence type="ECO:0000256" key="7">
    <source>
        <dbReference type="ARBA" id="ARBA00022729"/>
    </source>
</evidence>
<evidence type="ECO:0000256" key="13">
    <source>
        <dbReference type="ARBA" id="ARBA00023237"/>
    </source>
</evidence>
<evidence type="ECO:0000256" key="15">
    <source>
        <dbReference type="SAM" id="SignalP"/>
    </source>
</evidence>
<dbReference type="AlphaFoldDB" id="A0A1Y0D391"/>
<accession>A0A1Y0D391</accession>
<dbReference type="InterPro" id="IPR040716">
    <property type="entry name" value="Wza_C"/>
</dbReference>
<evidence type="ECO:0000259" key="17">
    <source>
        <dbReference type="Pfam" id="PF18412"/>
    </source>
</evidence>
<comment type="subcellular location">
    <subcellularLocation>
        <location evidence="1">Cell outer membrane</location>
        <topology evidence="1">Multi-pass membrane protein</topology>
    </subcellularLocation>
</comment>
<dbReference type="GO" id="GO:0006811">
    <property type="term" value="P:monoatomic ion transport"/>
    <property type="evidence" value="ECO:0007669"/>
    <property type="project" value="UniProtKB-KW"/>
</dbReference>
<dbReference type="GO" id="GO:0009279">
    <property type="term" value="C:cell outer membrane"/>
    <property type="evidence" value="ECO:0007669"/>
    <property type="project" value="UniProtKB-SubCell"/>
</dbReference>
<dbReference type="Gene3D" id="3.10.560.10">
    <property type="entry name" value="Outer membrane lipoprotein wza domain like"/>
    <property type="match status" value="2"/>
</dbReference>
<dbReference type="InterPro" id="IPR049712">
    <property type="entry name" value="Poly_export"/>
</dbReference>
<keyword evidence="11" id="KW-0472">Membrane</keyword>
<reference evidence="19 20" key="1">
    <citation type="journal article" date="2014" name="Int. J. Syst. Evol. Microbiol.">
        <title>Oceanisphaera profunda sp. nov., a marine bacterium isolated from deep-sea sediment, and emended description of the genus Oceanisphaera.</title>
        <authorList>
            <person name="Xu Z."/>
            <person name="Zhang X.Y."/>
            <person name="Su H.N."/>
            <person name="Yu Z.C."/>
            <person name="Liu C."/>
            <person name="Li H."/>
            <person name="Chen X.L."/>
            <person name="Song X.Y."/>
            <person name="Xie B.B."/>
            <person name="Qin Q.L."/>
            <person name="Zhou B.C."/>
            <person name="Shi M."/>
            <person name="Huang Y."/>
            <person name="Zhang Y.Z."/>
        </authorList>
    </citation>
    <scope>NUCLEOTIDE SEQUENCE [LARGE SCALE GENOMIC DNA]</scope>
    <source>
        <strain evidence="19 20">SM1222</strain>
    </source>
</reference>
<evidence type="ECO:0000256" key="11">
    <source>
        <dbReference type="ARBA" id="ARBA00023136"/>
    </source>
</evidence>
<dbReference type="NCBIfam" id="NF011658">
    <property type="entry name" value="PRK15078.1"/>
    <property type="match status" value="1"/>
</dbReference>
<protein>
    <submittedName>
        <fullName evidence="19">Polysaccharide export protein Wza</fullName>
    </submittedName>
</protein>
<feature type="signal peptide" evidence="15">
    <location>
        <begin position="1"/>
        <end position="18"/>
    </location>
</feature>
<keyword evidence="7 15" id="KW-0732">Signal</keyword>
<dbReference type="Pfam" id="PF18412">
    <property type="entry name" value="Wza_C"/>
    <property type="match status" value="1"/>
</dbReference>
<keyword evidence="5" id="KW-0762">Sugar transport</keyword>
<evidence type="ECO:0000256" key="5">
    <source>
        <dbReference type="ARBA" id="ARBA00022597"/>
    </source>
</evidence>
<gene>
    <name evidence="19" type="ORF">CBP31_03465</name>
</gene>
<keyword evidence="20" id="KW-1185">Reference proteome</keyword>
<feature type="domain" description="SLBB" evidence="18">
    <location>
        <begin position="257"/>
        <end position="342"/>
    </location>
</feature>
<keyword evidence="13" id="KW-0998">Cell outer membrane</keyword>
<evidence type="ECO:0000256" key="1">
    <source>
        <dbReference type="ARBA" id="ARBA00004571"/>
    </source>
</evidence>
<dbReference type="RefSeq" id="WP_087034882.1">
    <property type="nucleotide sequence ID" value="NZ_CP021377.1"/>
</dbReference>
<evidence type="ECO:0000256" key="12">
    <source>
        <dbReference type="ARBA" id="ARBA00023139"/>
    </source>
</evidence>
<keyword evidence="10" id="KW-0626">Porin</keyword>
<keyword evidence="6" id="KW-0812">Transmembrane</keyword>
<feature type="chain" id="PRO_5013118501" evidence="15">
    <location>
        <begin position="19"/>
        <end position="372"/>
    </location>
</feature>
<feature type="domain" description="Outer-membrane lipoprotein Wza C-terminal" evidence="17">
    <location>
        <begin position="345"/>
        <end position="370"/>
    </location>
</feature>
<dbReference type="OrthoDB" id="9808421at2"/>
<evidence type="ECO:0000256" key="9">
    <source>
        <dbReference type="ARBA" id="ARBA00023065"/>
    </source>
</evidence>
<dbReference type="PANTHER" id="PTHR33619">
    <property type="entry name" value="POLYSACCHARIDE EXPORT PROTEIN GFCE-RELATED"/>
    <property type="match status" value="1"/>
</dbReference>
<sequence length="372" mass="40662">MKYAYSIPVLVLSTVLLSACTVIPGSHFSSSYGTVVDQYHDQNDDLSELIDIYPITAASIMAQSAPAPVVPATDLALREQIAEYDYRVGPGDVLSVTVWDHPELTTPAGQYRSSEEAGNWVHTDGTMFYPYIGNIQVAGLKVSEVRDLISQRLARYVESPQVDVTIAAFRSKWVYVTGEVEKPGTLPITNIPLTLIDAVSKAGGVTEFADWQTVVLNRGDQSFRFSLRDLYKDGDVSQNILLQPNDVININRNDDSKVFVLGEVGKQQTLPMGRNGKTLAEALADAEGMSQITSDATGIFVFRRAPQESGRIADVYQLNAKNAAALVLADSFRLQERDIVFVTAAPIARWNRVIGQLIPTLSGVYTGSRIGE</sequence>